<gene>
    <name evidence="1" type="ORF">DPMN_035103</name>
</gene>
<protein>
    <submittedName>
        <fullName evidence="1">Uncharacterized protein</fullName>
    </submittedName>
</protein>
<name>A0A9D4RLK5_DREPO</name>
<evidence type="ECO:0000313" key="1">
    <source>
        <dbReference type="EMBL" id="KAH3871888.1"/>
    </source>
</evidence>
<proteinExistence type="predicted"/>
<dbReference type="EMBL" id="JAIWYP010000002">
    <property type="protein sequence ID" value="KAH3871888.1"/>
    <property type="molecule type" value="Genomic_DNA"/>
</dbReference>
<reference evidence="1" key="2">
    <citation type="submission" date="2020-11" db="EMBL/GenBank/DDBJ databases">
        <authorList>
            <person name="McCartney M.A."/>
            <person name="Auch B."/>
            <person name="Kono T."/>
            <person name="Mallez S."/>
            <person name="Becker A."/>
            <person name="Gohl D.M."/>
            <person name="Silverstein K.A.T."/>
            <person name="Koren S."/>
            <person name="Bechman K.B."/>
            <person name="Herman A."/>
            <person name="Abrahante J.E."/>
            <person name="Garbe J."/>
        </authorList>
    </citation>
    <scope>NUCLEOTIDE SEQUENCE</scope>
    <source>
        <strain evidence="1">Duluth1</strain>
        <tissue evidence="1">Whole animal</tissue>
    </source>
</reference>
<organism evidence="1 2">
    <name type="scientific">Dreissena polymorpha</name>
    <name type="common">Zebra mussel</name>
    <name type="synonym">Mytilus polymorpha</name>
    <dbReference type="NCBI Taxonomy" id="45954"/>
    <lineage>
        <taxon>Eukaryota</taxon>
        <taxon>Metazoa</taxon>
        <taxon>Spiralia</taxon>
        <taxon>Lophotrochozoa</taxon>
        <taxon>Mollusca</taxon>
        <taxon>Bivalvia</taxon>
        <taxon>Autobranchia</taxon>
        <taxon>Heteroconchia</taxon>
        <taxon>Euheterodonta</taxon>
        <taxon>Imparidentia</taxon>
        <taxon>Neoheterodontei</taxon>
        <taxon>Myida</taxon>
        <taxon>Dreissenoidea</taxon>
        <taxon>Dreissenidae</taxon>
        <taxon>Dreissena</taxon>
    </lineage>
</organism>
<evidence type="ECO:0000313" key="2">
    <source>
        <dbReference type="Proteomes" id="UP000828390"/>
    </source>
</evidence>
<dbReference type="AlphaFoldDB" id="A0A9D4RLK5"/>
<sequence length="213" mass="24097">MKNPHPLVAIYHWDKSSDDWNINGASRVLTRKNAPPHGGHVFQPIGIIFELVQDIIGFNLLTKFHEYRTINVGSRVYIKEKCPAPFCHVFQANVTYFKLIQYIIETNLLTKLLTRKNAPPPDIIGTDLLTKSHVDRTINVATRVLTRKNAPPCGGHVFQPIGIIFEILQDIIGINLLTKKNAPPLGSHVFQANVTIFKLIQDSFETNLLTKFH</sequence>
<keyword evidence="2" id="KW-1185">Reference proteome</keyword>
<accession>A0A9D4RLK5</accession>
<comment type="caution">
    <text evidence="1">The sequence shown here is derived from an EMBL/GenBank/DDBJ whole genome shotgun (WGS) entry which is preliminary data.</text>
</comment>
<reference evidence="1" key="1">
    <citation type="journal article" date="2019" name="bioRxiv">
        <title>The Genome of the Zebra Mussel, Dreissena polymorpha: A Resource for Invasive Species Research.</title>
        <authorList>
            <person name="McCartney M.A."/>
            <person name="Auch B."/>
            <person name="Kono T."/>
            <person name="Mallez S."/>
            <person name="Zhang Y."/>
            <person name="Obille A."/>
            <person name="Becker A."/>
            <person name="Abrahante J.E."/>
            <person name="Garbe J."/>
            <person name="Badalamenti J.P."/>
            <person name="Herman A."/>
            <person name="Mangelson H."/>
            <person name="Liachko I."/>
            <person name="Sullivan S."/>
            <person name="Sone E.D."/>
            <person name="Koren S."/>
            <person name="Silverstein K.A.T."/>
            <person name="Beckman K.B."/>
            <person name="Gohl D.M."/>
        </authorList>
    </citation>
    <scope>NUCLEOTIDE SEQUENCE</scope>
    <source>
        <strain evidence="1">Duluth1</strain>
        <tissue evidence="1">Whole animal</tissue>
    </source>
</reference>
<dbReference type="Proteomes" id="UP000828390">
    <property type="component" value="Unassembled WGS sequence"/>
</dbReference>